<evidence type="ECO:0000313" key="10">
    <source>
        <dbReference type="EMBL" id="CUQ87856.1"/>
    </source>
</evidence>
<keyword evidence="3 8" id="KW-0479">Metal-binding</keyword>
<dbReference type="AlphaFoldDB" id="A0A174ZUW8"/>
<protein>
    <recommendedName>
        <fullName evidence="8">Ion-translocating oxidoreductase complex subunit C</fullName>
        <ecNumber evidence="8">7.-.-.-</ecNumber>
    </recommendedName>
    <alternativeName>
        <fullName evidence="8">Rnf electron transport complex subunit C</fullName>
    </alternativeName>
</protein>
<keyword evidence="8" id="KW-0472">Membrane</keyword>
<keyword evidence="8" id="KW-1003">Cell membrane</keyword>
<feature type="binding site" evidence="8">
    <location>
        <position position="363"/>
    </location>
    <ligand>
        <name>[4Fe-4S] cluster</name>
        <dbReference type="ChEBI" id="CHEBI:49883"/>
        <label>1</label>
    </ligand>
</feature>
<keyword evidence="2 8" id="KW-0004">4Fe-4S</keyword>
<dbReference type="Pfam" id="PF12838">
    <property type="entry name" value="Fer4_7"/>
    <property type="match status" value="1"/>
</dbReference>
<dbReference type="GO" id="GO:0022900">
    <property type="term" value="P:electron transport chain"/>
    <property type="evidence" value="ECO:0007669"/>
    <property type="project" value="UniProtKB-UniRule"/>
</dbReference>
<dbReference type="Proteomes" id="UP000095662">
    <property type="component" value="Unassembled WGS sequence"/>
</dbReference>
<feature type="binding site" evidence="8">
    <location>
        <position position="402"/>
    </location>
    <ligand>
        <name>[4Fe-4S] cluster</name>
        <dbReference type="ChEBI" id="CHEBI:49883"/>
        <label>2</label>
    </ligand>
</feature>
<dbReference type="HAMAP" id="MF_00461">
    <property type="entry name" value="RsxC_RnfC"/>
    <property type="match status" value="1"/>
</dbReference>
<evidence type="ECO:0000256" key="2">
    <source>
        <dbReference type="ARBA" id="ARBA00022485"/>
    </source>
</evidence>
<dbReference type="GO" id="GO:0005886">
    <property type="term" value="C:plasma membrane"/>
    <property type="evidence" value="ECO:0007669"/>
    <property type="project" value="UniProtKB-SubCell"/>
</dbReference>
<keyword evidence="8" id="KW-1278">Translocase</keyword>
<feature type="binding site" evidence="8">
    <location>
        <position position="357"/>
    </location>
    <ligand>
        <name>[4Fe-4S] cluster</name>
        <dbReference type="ChEBI" id="CHEBI:49883"/>
        <label>1</label>
    </ligand>
</feature>
<dbReference type="GO" id="GO:0009055">
    <property type="term" value="F:electron transfer activity"/>
    <property type="evidence" value="ECO:0007669"/>
    <property type="project" value="InterPro"/>
</dbReference>
<comment type="cofactor">
    <cofactor evidence="8">
        <name>[4Fe-4S] cluster</name>
        <dbReference type="ChEBI" id="CHEBI:49883"/>
    </cofactor>
    <text evidence="8">Binds 2 [4Fe-4S] clusters per subunit.</text>
</comment>
<dbReference type="PANTHER" id="PTHR43034">
    <property type="entry name" value="ION-TRANSLOCATING OXIDOREDUCTASE COMPLEX SUBUNIT C"/>
    <property type="match status" value="1"/>
</dbReference>
<dbReference type="OrthoDB" id="9767754at2"/>
<evidence type="ECO:0000256" key="3">
    <source>
        <dbReference type="ARBA" id="ARBA00022723"/>
    </source>
</evidence>
<dbReference type="Gene3D" id="3.30.70.20">
    <property type="match status" value="1"/>
</dbReference>
<dbReference type="NCBIfam" id="NF003454">
    <property type="entry name" value="PRK05035.1"/>
    <property type="match status" value="1"/>
</dbReference>
<organism evidence="10 11">
    <name type="scientific">[Eubacterium] siraeum</name>
    <dbReference type="NCBI Taxonomy" id="39492"/>
    <lineage>
        <taxon>Bacteria</taxon>
        <taxon>Bacillati</taxon>
        <taxon>Bacillota</taxon>
        <taxon>Clostridia</taxon>
        <taxon>Eubacteriales</taxon>
        <taxon>Oscillospiraceae</taxon>
        <taxon>Oscillospiraceae incertae sedis</taxon>
    </lineage>
</organism>
<dbReference type="PANTHER" id="PTHR43034:SF2">
    <property type="entry name" value="ION-TRANSLOCATING OXIDOREDUCTASE COMPLEX SUBUNIT C"/>
    <property type="match status" value="1"/>
</dbReference>
<dbReference type="InterPro" id="IPR037225">
    <property type="entry name" value="Nuo51_FMN-bd_sf"/>
</dbReference>
<dbReference type="STRING" id="39492.ERS852540_01606"/>
<reference evidence="10 11" key="1">
    <citation type="submission" date="2015-09" db="EMBL/GenBank/DDBJ databases">
        <authorList>
            <consortium name="Pathogen Informatics"/>
        </authorList>
    </citation>
    <scope>NUCLEOTIDE SEQUENCE [LARGE SCALE GENOMIC DNA]</scope>
    <source>
        <strain evidence="10 11">2789STDY5834928</strain>
    </source>
</reference>
<dbReference type="EMBL" id="CZBY01000012">
    <property type="protein sequence ID" value="CUQ87856.1"/>
    <property type="molecule type" value="Genomic_DNA"/>
</dbReference>
<dbReference type="InterPro" id="IPR011538">
    <property type="entry name" value="Nuo51_FMN-bd"/>
</dbReference>
<proteinExistence type="inferred from homology"/>
<evidence type="ECO:0000256" key="7">
    <source>
        <dbReference type="ARBA" id="ARBA00023014"/>
    </source>
</evidence>
<comment type="similarity">
    <text evidence="8">Belongs to the 4Fe4S bacterial-type ferredoxin family. RnfC subfamily.</text>
</comment>
<dbReference type="GO" id="GO:0051539">
    <property type="term" value="F:4 iron, 4 sulfur cluster binding"/>
    <property type="evidence" value="ECO:0007669"/>
    <property type="project" value="UniProtKB-KW"/>
</dbReference>
<evidence type="ECO:0000256" key="4">
    <source>
        <dbReference type="ARBA" id="ARBA00022737"/>
    </source>
</evidence>
<dbReference type="InterPro" id="IPR017900">
    <property type="entry name" value="4Fe4S_Fe_S_CS"/>
</dbReference>
<dbReference type="InterPro" id="IPR017896">
    <property type="entry name" value="4Fe4S_Fe-S-bd"/>
</dbReference>
<evidence type="ECO:0000256" key="1">
    <source>
        <dbReference type="ARBA" id="ARBA00022448"/>
    </source>
</evidence>
<dbReference type="GO" id="GO:0046872">
    <property type="term" value="F:metal ion binding"/>
    <property type="evidence" value="ECO:0007669"/>
    <property type="project" value="UniProtKB-KW"/>
</dbReference>
<gene>
    <name evidence="8 10" type="primary">rnfC</name>
    <name evidence="10" type="ORF">ERS852540_01606</name>
</gene>
<keyword evidence="5 8" id="KW-0249">Electron transport</keyword>
<dbReference type="Gene3D" id="3.40.50.11540">
    <property type="entry name" value="NADH-ubiquinone oxidoreductase 51kDa subunit"/>
    <property type="match status" value="1"/>
</dbReference>
<dbReference type="InterPro" id="IPR010208">
    <property type="entry name" value="Ion_transpt_RnfC/RsxC"/>
</dbReference>
<dbReference type="InterPro" id="IPR026902">
    <property type="entry name" value="RnfC_N"/>
</dbReference>
<feature type="binding site" evidence="8">
    <location>
        <position position="396"/>
    </location>
    <ligand>
        <name>[4Fe-4S] cluster</name>
        <dbReference type="ChEBI" id="CHEBI:49883"/>
        <label>2</label>
    </ligand>
</feature>
<dbReference type="EC" id="7.-.-.-" evidence="8"/>
<keyword evidence="7 8" id="KW-0411">Iron-sulfur</keyword>
<feature type="domain" description="4Fe-4S ferredoxin-type" evidence="9">
    <location>
        <begin position="348"/>
        <end position="377"/>
    </location>
</feature>
<name>A0A174ZUW8_9FIRM</name>
<feature type="binding site" evidence="8">
    <location>
        <position position="406"/>
    </location>
    <ligand>
        <name>[4Fe-4S] cluster</name>
        <dbReference type="ChEBI" id="CHEBI:49883"/>
        <label>1</label>
    </ligand>
</feature>
<comment type="subunit">
    <text evidence="8">The complex is composed of six subunits: RnfA, RnfB, RnfC, RnfD, RnfE and RnfG.</text>
</comment>
<keyword evidence="1 8" id="KW-0813">Transport</keyword>
<evidence type="ECO:0000259" key="9">
    <source>
        <dbReference type="PROSITE" id="PS51379"/>
    </source>
</evidence>
<comment type="function">
    <text evidence="8">Part of a membrane-bound complex that couples electron transfer with translocation of ions across the membrane.</text>
</comment>
<dbReference type="NCBIfam" id="TIGR01945">
    <property type="entry name" value="rnfC"/>
    <property type="match status" value="1"/>
</dbReference>
<evidence type="ECO:0000256" key="5">
    <source>
        <dbReference type="ARBA" id="ARBA00022982"/>
    </source>
</evidence>
<comment type="subcellular location">
    <subcellularLocation>
        <location evidence="8">Cell membrane</location>
        <topology evidence="8">Peripheral membrane protein</topology>
    </subcellularLocation>
</comment>
<dbReference type="PROSITE" id="PS51379">
    <property type="entry name" value="4FE4S_FER_2"/>
    <property type="match status" value="2"/>
</dbReference>
<keyword evidence="4 8" id="KW-0677">Repeat</keyword>
<evidence type="ECO:0000313" key="11">
    <source>
        <dbReference type="Proteomes" id="UP000095662"/>
    </source>
</evidence>
<dbReference type="Pfam" id="PF13375">
    <property type="entry name" value="RnfC_N"/>
    <property type="match status" value="1"/>
</dbReference>
<evidence type="ECO:0000256" key="8">
    <source>
        <dbReference type="HAMAP-Rule" id="MF_00461"/>
    </source>
</evidence>
<feature type="binding site" evidence="8">
    <location>
        <position position="360"/>
    </location>
    <ligand>
        <name>[4Fe-4S] cluster</name>
        <dbReference type="ChEBI" id="CHEBI:49883"/>
        <label>1</label>
    </ligand>
</feature>
<dbReference type="PROSITE" id="PS00198">
    <property type="entry name" value="4FE4S_FER_1"/>
    <property type="match status" value="1"/>
</dbReference>
<dbReference type="SUPFAM" id="SSF46548">
    <property type="entry name" value="alpha-helical ferredoxin"/>
    <property type="match status" value="1"/>
</dbReference>
<sequence>MLLHQVKLPHFKHSAESETVKLPMPDKVVISMAQHLGAPCTPTVKVGDKVKIGDVIGSSEAAMSAPVHSSISGTVTAITDVLHISGRNMQSVVIENDGLEQISDSVCPPTVENREQFLQAVRNSGSIGLGGAGFPTSLKLGFDPKEKQPDFLIINGAECEPYITSDYRCFMEEGEDVLEGVLLMLKYLGIPKCVIGIEKNKPKAIEKMTRLCEKHDNITVKPLKSSYPQGAEKTLIFSTTGRVVKEGTLPIASGCIVVNSSTAAFIAQYIRTGMPLVKRRITVDGNIVKKPSNFIVPVGMSIGEIVYYAELSDKPDRIILGGPMMGACAFDPDYPLSKTNNAVLMFADSPVYEPSDCIRCGKCVKACSMNLLPTELEHAFDMRDARQLEKLKVNLCVNCGACSFVCPAKRNLAEKNQLAKAFLRERSTRKGK</sequence>
<evidence type="ECO:0000256" key="6">
    <source>
        <dbReference type="ARBA" id="ARBA00023004"/>
    </source>
</evidence>
<accession>A0A174ZUW8</accession>
<keyword evidence="6 8" id="KW-0408">Iron</keyword>
<feature type="binding site" evidence="8">
    <location>
        <position position="367"/>
    </location>
    <ligand>
        <name>[4Fe-4S] cluster</name>
        <dbReference type="ChEBI" id="CHEBI:49883"/>
        <label>2</label>
    </ligand>
</feature>
<feature type="domain" description="4Fe-4S ferredoxin-type" evidence="9">
    <location>
        <begin position="387"/>
        <end position="417"/>
    </location>
</feature>
<feature type="binding site" evidence="8">
    <location>
        <position position="399"/>
    </location>
    <ligand>
        <name>[4Fe-4S] cluster</name>
        <dbReference type="ChEBI" id="CHEBI:49883"/>
        <label>2</label>
    </ligand>
</feature>
<dbReference type="Pfam" id="PF01512">
    <property type="entry name" value="Complex1_51K"/>
    <property type="match status" value="1"/>
</dbReference>
<dbReference type="SUPFAM" id="SSF142019">
    <property type="entry name" value="Nqo1 FMN-binding domain-like"/>
    <property type="match status" value="1"/>
</dbReference>